<dbReference type="InterPro" id="IPR042101">
    <property type="entry name" value="SRP54_N_sf"/>
</dbReference>
<dbReference type="SUPFAM" id="SSF47446">
    <property type="entry name" value="Signal peptide-binding domain"/>
    <property type="match status" value="1"/>
</dbReference>
<dbReference type="InterPro" id="IPR027417">
    <property type="entry name" value="P-loop_NTPase"/>
</dbReference>
<dbReference type="Pfam" id="PF00448">
    <property type="entry name" value="SRP54"/>
    <property type="match status" value="1"/>
</dbReference>
<dbReference type="SUPFAM" id="SSF52540">
    <property type="entry name" value="P-loop containing nucleoside triphosphate hydrolases"/>
    <property type="match status" value="1"/>
</dbReference>
<comment type="domain">
    <text evidence="13">The M domain binds the 7SL RNA in presence of SRP19 and binds the signal sequence of presecretory proteins.</text>
</comment>
<dbReference type="PROSITE" id="PS00300">
    <property type="entry name" value="SRP54"/>
    <property type="match status" value="1"/>
</dbReference>
<protein>
    <recommendedName>
        <fullName evidence="13">Signal recognition particle 54 kDa protein</fullName>
    </recommendedName>
</protein>
<keyword evidence="11 13" id="KW-0687">Ribonucleoprotein</keyword>
<evidence type="ECO:0000256" key="8">
    <source>
        <dbReference type="ARBA" id="ARBA00022884"/>
    </source>
</evidence>
<evidence type="ECO:0000313" key="15">
    <source>
        <dbReference type="EMBL" id="UYV70529.1"/>
    </source>
</evidence>
<gene>
    <name evidence="15" type="ORF">LAZ67_7003421</name>
</gene>
<dbReference type="SMART" id="SM00963">
    <property type="entry name" value="SRP54_N"/>
    <property type="match status" value="1"/>
</dbReference>
<reference evidence="15 16" key="1">
    <citation type="submission" date="2022-01" db="EMBL/GenBank/DDBJ databases">
        <title>A chromosomal length assembly of Cordylochernes scorpioides.</title>
        <authorList>
            <person name="Zeh D."/>
            <person name="Zeh J."/>
        </authorList>
    </citation>
    <scope>NUCLEOTIDE SEQUENCE [LARGE SCALE GENOMIC DNA]</scope>
    <source>
        <strain evidence="15">IN4F17</strain>
        <tissue evidence="15">Whole Body</tissue>
    </source>
</reference>
<dbReference type="InterPro" id="IPR022941">
    <property type="entry name" value="SRP54"/>
</dbReference>
<dbReference type="PANTHER" id="PTHR11564">
    <property type="entry name" value="SIGNAL RECOGNITION PARTICLE 54K PROTEIN SRP54"/>
    <property type="match status" value="1"/>
</dbReference>
<comment type="function">
    <text evidence="13">Component of the signal recognition particle (SRP) complex, a ribonucleoprotein complex that mediates the cotranslational targeting of secretory and membrane proteins to the endoplasmic reticulum (ER).</text>
</comment>
<dbReference type="InterPro" id="IPR013822">
    <property type="entry name" value="Signal_recog_particl_SRP54_hlx"/>
</dbReference>
<comment type="catalytic activity">
    <reaction evidence="12">
        <text>GTP + H2O = GDP + phosphate + H(+)</text>
        <dbReference type="Rhea" id="RHEA:19669"/>
        <dbReference type="ChEBI" id="CHEBI:15377"/>
        <dbReference type="ChEBI" id="CHEBI:15378"/>
        <dbReference type="ChEBI" id="CHEBI:37565"/>
        <dbReference type="ChEBI" id="CHEBI:43474"/>
        <dbReference type="ChEBI" id="CHEBI:58189"/>
        <dbReference type="EC" id="3.6.5.4"/>
    </reaction>
    <physiologicalReaction direction="left-to-right" evidence="12">
        <dbReference type="Rhea" id="RHEA:19670"/>
    </physiologicalReaction>
</comment>
<dbReference type="Gene3D" id="1.20.120.140">
    <property type="entry name" value="Signal recognition particle SRP54, nucleotide-binding domain"/>
    <property type="match status" value="1"/>
</dbReference>
<evidence type="ECO:0000256" key="11">
    <source>
        <dbReference type="ARBA" id="ARBA00023274"/>
    </source>
</evidence>
<dbReference type="SMART" id="SM00382">
    <property type="entry name" value="AAA"/>
    <property type="match status" value="1"/>
</dbReference>
<dbReference type="CDD" id="cd17875">
    <property type="entry name" value="SRP54_G"/>
    <property type="match status" value="1"/>
</dbReference>
<dbReference type="InterPro" id="IPR004125">
    <property type="entry name" value="Signal_recog_particle_SRP54_M"/>
</dbReference>
<dbReference type="Gene3D" id="1.10.260.30">
    <property type="entry name" value="Signal recognition particle, SRP54 subunit, M-domain"/>
    <property type="match status" value="1"/>
</dbReference>
<proteinExistence type="inferred from homology"/>
<evidence type="ECO:0000256" key="4">
    <source>
        <dbReference type="ARBA" id="ARBA00022490"/>
    </source>
</evidence>
<accession>A0ABY6KNU1</accession>
<evidence type="ECO:0000256" key="12">
    <source>
        <dbReference type="ARBA" id="ARBA00048157"/>
    </source>
</evidence>
<evidence type="ECO:0000256" key="10">
    <source>
        <dbReference type="ARBA" id="ARBA00023135"/>
    </source>
</evidence>
<keyword evidence="4 13" id="KW-0963">Cytoplasm</keyword>
<comment type="similarity">
    <text evidence="3 13">Belongs to the GTP-binding SRP family. SRP54 subfamily.</text>
</comment>
<dbReference type="Pfam" id="PF02978">
    <property type="entry name" value="SRP_SPB"/>
    <property type="match status" value="1"/>
</dbReference>
<keyword evidence="9 13" id="KW-0342">GTP-binding</keyword>
<name>A0ABY6KNU1_9ARAC</name>
<dbReference type="Gene3D" id="3.40.50.300">
    <property type="entry name" value="P-loop containing nucleotide triphosphate hydrolases"/>
    <property type="match status" value="1"/>
</dbReference>
<dbReference type="EMBL" id="CP092869">
    <property type="protein sequence ID" value="UYV70529.1"/>
    <property type="molecule type" value="Genomic_DNA"/>
</dbReference>
<keyword evidence="10 13" id="KW-0733">Signal recognition particle</keyword>
<evidence type="ECO:0000313" key="16">
    <source>
        <dbReference type="Proteomes" id="UP001235939"/>
    </source>
</evidence>
<dbReference type="NCBIfam" id="TIGR01425">
    <property type="entry name" value="SRP54_euk"/>
    <property type="match status" value="1"/>
</dbReference>
<comment type="subcellular location">
    <subcellularLocation>
        <location evidence="2 13">Cytoplasm</location>
    </subcellularLocation>
    <subcellularLocation>
        <location evidence="1">Endoplasmic reticulum</location>
    </subcellularLocation>
</comment>
<dbReference type="Pfam" id="PF02881">
    <property type="entry name" value="SRP54_N"/>
    <property type="match status" value="1"/>
</dbReference>
<evidence type="ECO:0000256" key="13">
    <source>
        <dbReference type="RuleBase" id="RU364034"/>
    </source>
</evidence>
<dbReference type="InterPro" id="IPR006325">
    <property type="entry name" value="SRP54_euk"/>
</dbReference>
<feature type="domain" description="SRP54-type proteins GTP-binding" evidence="14">
    <location>
        <begin position="256"/>
        <end position="269"/>
    </location>
</feature>
<sequence length="438" mass="48792">MVLADLGRKITNALRTLSNATIINKDVLDAMLKEICKALLEADVNIKLVKQLRENVKSVIDFDEMASGLNKRRMIQTAVFKELVKLVDPAVKVWQPTKGRPNVIMFVGLQGSGKTTTCTKLAYYYMKKGWKTCLICADTFRAGAFDQLRQNASKANIPFYGSYTEMDPVVIAHNGVERFKNDNFEIIIVDTSGRHMQEESLFEEMLQVANATLTPADVQARAFKEKVDVGAVIVTKLDGHARGGGALSAVAATQSPIIFIGTGEHIDDFEPFKVKPFVQKLLGMGDIEGLIDKVNELKLDDNEELIEKLKHGEFTLRDMYEQFHNIMKMGPFGQIMGMIPGFSSDFMTKGNEEESKTRLKKLMTIIDSMNNYELDHRDGAKVFSRQPGRIVRVARGAGVTTREVQDLLTQYTKFAAMVKKMGGIKGLFKGGVFGVEVL</sequence>
<dbReference type="Proteomes" id="UP001235939">
    <property type="component" value="Chromosome 07"/>
</dbReference>
<evidence type="ECO:0000256" key="5">
    <source>
        <dbReference type="ARBA" id="ARBA00022741"/>
    </source>
</evidence>
<evidence type="ECO:0000256" key="6">
    <source>
        <dbReference type="ARBA" id="ARBA00022801"/>
    </source>
</evidence>
<keyword evidence="6" id="KW-0378">Hydrolase</keyword>
<evidence type="ECO:0000256" key="9">
    <source>
        <dbReference type="ARBA" id="ARBA00023134"/>
    </source>
</evidence>
<dbReference type="InterPro" id="IPR003593">
    <property type="entry name" value="AAA+_ATPase"/>
</dbReference>
<evidence type="ECO:0000259" key="14">
    <source>
        <dbReference type="PROSITE" id="PS00300"/>
    </source>
</evidence>
<dbReference type="InterPro" id="IPR000897">
    <property type="entry name" value="SRP54_GTPase_dom"/>
</dbReference>
<dbReference type="PANTHER" id="PTHR11564:SF5">
    <property type="entry name" value="SIGNAL RECOGNITION PARTICLE SUBUNIT SRP54"/>
    <property type="match status" value="1"/>
</dbReference>
<evidence type="ECO:0000256" key="7">
    <source>
        <dbReference type="ARBA" id="ARBA00022824"/>
    </source>
</evidence>
<evidence type="ECO:0000256" key="3">
    <source>
        <dbReference type="ARBA" id="ARBA00005450"/>
    </source>
</evidence>
<organism evidence="15 16">
    <name type="scientific">Cordylochernes scorpioides</name>
    <dbReference type="NCBI Taxonomy" id="51811"/>
    <lineage>
        <taxon>Eukaryota</taxon>
        <taxon>Metazoa</taxon>
        <taxon>Ecdysozoa</taxon>
        <taxon>Arthropoda</taxon>
        <taxon>Chelicerata</taxon>
        <taxon>Arachnida</taxon>
        <taxon>Pseudoscorpiones</taxon>
        <taxon>Cheliferoidea</taxon>
        <taxon>Chernetidae</taxon>
        <taxon>Cordylochernes</taxon>
    </lineage>
</organism>
<dbReference type="HAMAP" id="MF_00306">
    <property type="entry name" value="SRP54"/>
    <property type="match status" value="1"/>
</dbReference>
<dbReference type="InterPro" id="IPR036891">
    <property type="entry name" value="Signal_recog_part_SRP54_M_sf"/>
</dbReference>
<keyword evidence="16" id="KW-1185">Reference proteome</keyword>
<keyword evidence="7" id="KW-0256">Endoplasmic reticulum</keyword>
<keyword evidence="5 13" id="KW-0547">Nucleotide-binding</keyword>
<evidence type="ECO:0000256" key="1">
    <source>
        <dbReference type="ARBA" id="ARBA00004240"/>
    </source>
</evidence>
<comment type="domain">
    <text evidence="13">The NG domain, also named G domain, is a special guanosine triphosphatase (GTPase) domain, which binds GTP and forms a guanosine 5'-triphosphate (GTP)-dependent complex with a homologous NG domain in the SRP receptor subunit SRPRA. The two NG domains undergo cooperative rearrangements upon their assembly, which culminate in the reciprocal activation of the GTPase activity of one another. SRP receptor compaction upon binding with cargo-loaded SRP and GTPase rearrangement drive SRP-mediated cotranslational protein translocation into the ER.</text>
</comment>
<evidence type="ECO:0000256" key="2">
    <source>
        <dbReference type="ARBA" id="ARBA00004496"/>
    </source>
</evidence>
<keyword evidence="8 13" id="KW-0694">RNA-binding</keyword>
<dbReference type="SMART" id="SM00962">
    <property type="entry name" value="SRP54"/>
    <property type="match status" value="1"/>
</dbReference>